<reference evidence="2" key="1">
    <citation type="submission" date="2021-12" db="EMBL/GenBank/DDBJ databases">
        <title>Prjna785345.</title>
        <authorList>
            <person name="Rujirawat T."/>
            <person name="Krajaejun T."/>
        </authorList>
    </citation>
    <scope>NUCLEOTIDE SEQUENCE</scope>
    <source>
        <strain evidence="2">Pi057C3</strain>
    </source>
</reference>
<dbReference type="Proteomes" id="UP001209570">
    <property type="component" value="Unassembled WGS sequence"/>
</dbReference>
<dbReference type="Pfam" id="PF03577">
    <property type="entry name" value="Peptidase_C69"/>
    <property type="match status" value="1"/>
</dbReference>
<accession>A0AAD5QAF2</accession>
<evidence type="ECO:0000256" key="1">
    <source>
        <dbReference type="ARBA" id="ARBA00005705"/>
    </source>
</evidence>
<dbReference type="AlphaFoldDB" id="A0AAD5QAF2"/>
<comment type="caution">
    <text evidence="2">The sequence shown here is derived from an EMBL/GenBank/DDBJ whole genome shotgun (WGS) entry which is preliminary data.</text>
</comment>
<dbReference type="PANTHER" id="PTHR12994">
    <property type="entry name" value="SECERNIN"/>
    <property type="match status" value="1"/>
</dbReference>
<dbReference type="GO" id="GO:0016805">
    <property type="term" value="F:dipeptidase activity"/>
    <property type="evidence" value="ECO:0007669"/>
    <property type="project" value="InterPro"/>
</dbReference>
<dbReference type="PANTHER" id="PTHR12994:SF17">
    <property type="entry name" value="LD30995P"/>
    <property type="match status" value="1"/>
</dbReference>
<keyword evidence="3" id="KW-1185">Reference proteome</keyword>
<dbReference type="InterPro" id="IPR005322">
    <property type="entry name" value="Peptidase_C69"/>
</dbReference>
<proteinExistence type="inferred from homology"/>
<evidence type="ECO:0008006" key="4">
    <source>
        <dbReference type="Google" id="ProtNLM"/>
    </source>
</evidence>
<evidence type="ECO:0000313" key="3">
    <source>
        <dbReference type="Proteomes" id="UP001209570"/>
    </source>
</evidence>
<name>A0AAD5QAF2_PYTIN</name>
<dbReference type="GO" id="GO:0006508">
    <property type="term" value="P:proteolysis"/>
    <property type="evidence" value="ECO:0007669"/>
    <property type="project" value="InterPro"/>
</dbReference>
<dbReference type="EMBL" id="JAKCXM010000158">
    <property type="protein sequence ID" value="KAJ0400294.1"/>
    <property type="molecule type" value="Genomic_DNA"/>
</dbReference>
<comment type="similarity">
    <text evidence="1">Belongs to the peptidase C69 family. Secernin subfamily.</text>
</comment>
<evidence type="ECO:0000313" key="2">
    <source>
        <dbReference type="EMBL" id="KAJ0400294.1"/>
    </source>
</evidence>
<sequence length="602" mass="66827">MTTHTNDCSSCDFRIVKVPAQTHAPDARHDVVLASFDYPRYVGSARGPGYDRSQLDKRFFNWTDSPSIGWIPEVPNTFAYIDGAYGIVNEHQVAIGESTCGARFVSKPRTQGGEALFDVTELSRIALQRATTARDAIRIMGDLAVQHGYYGAEWEGDGVYGEAGEALTVTDTVEAWMFHILPDDTGKSAIWAAQRVPDDHVSAVANQFVIHEIDLNQTDFFMASPNIHDVAVRNKLWSPSSGVPFDFTRIYSQPREETHQYYSTRRIWRLFTLADPALELSPFTDVFSSDYPFSVKPAQPLSPHDIMRFQRDHYEGTPFDMTKGPAGGPYGNPDRYDPGVNGDLTVKDLEAGHFERAISIFRASYSFVSVLNASSADFGYLWFGAYAPHATVYSPVFVQTESTPSQFANGSLFAFDRSSSFWTNALVGNWASRFYTYAHPYVEKVQLQLEQTAEELQTEIIDQAAKLKVQEGDSALRQFLTDQSALFATQNTRAFGELFELLVTVFHDGYEVSGFFSPSLSVKPLFYPKWWLQLVGFFNGSSQPAVPVTPTHVRSDGETETAEVPPTVSYGATVAVALLSGIIGVFVGHRYGGSSSGYKPIR</sequence>
<organism evidence="2 3">
    <name type="scientific">Pythium insidiosum</name>
    <name type="common">Pythiosis disease agent</name>
    <dbReference type="NCBI Taxonomy" id="114742"/>
    <lineage>
        <taxon>Eukaryota</taxon>
        <taxon>Sar</taxon>
        <taxon>Stramenopiles</taxon>
        <taxon>Oomycota</taxon>
        <taxon>Peronosporomycetes</taxon>
        <taxon>Pythiales</taxon>
        <taxon>Pythiaceae</taxon>
        <taxon>Pythium</taxon>
    </lineage>
</organism>
<dbReference type="GO" id="GO:0070004">
    <property type="term" value="F:cysteine-type exopeptidase activity"/>
    <property type="evidence" value="ECO:0007669"/>
    <property type="project" value="InterPro"/>
</dbReference>
<gene>
    <name evidence="2" type="ORF">P43SY_006134</name>
</gene>
<protein>
    <recommendedName>
        <fullName evidence="4">Peptidase</fullName>
    </recommendedName>
</protein>